<comment type="caution">
    <text evidence="4">The sequence shown here is derived from an EMBL/GenBank/DDBJ whole genome shotgun (WGS) entry which is preliminary data.</text>
</comment>
<sequence>MVDFHTSIQTSFATFRFSIPRSPHSLFIVCHAQPSPSSPSPQIYIYIYYSFESGFFFRHPLLDEFDYYWRVEPSVEFFCDIDYDPFLYMQYTGKKYGEWCTAAVEGYIWMPSLFNRRYNNGHHANLLYFLEIYQRTPFSLFCHSSSSSRLDPLLKRVPVDDHDTLGYGEGVHPASPGRRAPKQYARLRQ</sequence>
<keyword evidence="2 4" id="KW-0808">Transferase</keyword>
<dbReference type="InterPro" id="IPR029044">
    <property type="entry name" value="Nucleotide-diphossugar_trans"/>
</dbReference>
<dbReference type="GO" id="GO:0016020">
    <property type="term" value="C:membrane"/>
    <property type="evidence" value="ECO:0007669"/>
    <property type="project" value="InterPro"/>
</dbReference>
<evidence type="ECO:0000313" key="5">
    <source>
        <dbReference type="Proteomes" id="UP000274822"/>
    </source>
</evidence>
<accession>A0A433Q6X2</accession>
<dbReference type="Proteomes" id="UP000274822">
    <property type="component" value="Unassembled WGS sequence"/>
</dbReference>
<feature type="compositionally biased region" description="Basic residues" evidence="3">
    <location>
        <begin position="179"/>
        <end position="189"/>
    </location>
</feature>
<reference evidence="4 5" key="1">
    <citation type="journal article" date="2018" name="New Phytol.">
        <title>Phylogenomics of Endogonaceae and evolution of mycorrhizas within Mucoromycota.</title>
        <authorList>
            <person name="Chang Y."/>
            <person name="Desiro A."/>
            <person name="Na H."/>
            <person name="Sandor L."/>
            <person name="Lipzen A."/>
            <person name="Clum A."/>
            <person name="Barry K."/>
            <person name="Grigoriev I.V."/>
            <person name="Martin F.M."/>
            <person name="Stajich J.E."/>
            <person name="Smith M.E."/>
            <person name="Bonito G."/>
            <person name="Spatafora J.W."/>
        </authorList>
    </citation>
    <scope>NUCLEOTIDE SEQUENCE [LARGE SCALE GENOMIC DNA]</scope>
    <source>
        <strain evidence="4 5">AD002</strain>
    </source>
</reference>
<dbReference type="EMBL" id="RBNJ01012779">
    <property type="protein sequence ID" value="RUS25501.1"/>
    <property type="molecule type" value="Genomic_DNA"/>
</dbReference>
<dbReference type="GO" id="GO:0005794">
    <property type="term" value="C:Golgi apparatus"/>
    <property type="evidence" value="ECO:0007669"/>
    <property type="project" value="TreeGrafter"/>
</dbReference>
<dbReference type="SUPFAM" id="SSF53448">
    <property type="entry name" value="Nucleotide-diphospho-sugar transferases"/>
    <property type="match status" value="1"/>
</dbReference>
<dbReference type="AlphaFoldDB" id="A0A433Q6X2"/>
<comment type="similarity">
    <text evidence="1">Belongs to the glycosyltransferase 15 family.</text>
</comment>
<gene>
    <name evidence="4" type="ORF">BC938DRAFT_472062</name>
</gene>
<evidence type="ECO:0000256" key="1">
    <source>
        <dbReference type="ARBA" id="ARBA00007677"/>
    </source>
</evidence>
<organism evidence="4 5">
    <name type="scientific">Jimgerdemannia flammicorona</name>
    <dbReference type="NCBI Taxonomy" id="994334"/>
    <lineage>
        <taxon>Eukaryota</taxon>
        <taxon>Fungi</taxon>
        <taxon>Fungi incertae sedis</taxon>
        <taxon>Mucoromycota</taxon>
        <taxon>Mucoromycotina</taxon>
        <taxon>Endogonomycetes</taxon>
        <taxon>Endogonales</taxon>
        <taxon>Endogonaceae</taxon>
        <taxon>Jimgerdemannia</taxon>
    </lineage>
</organism>
<dbReference type="GO" id="GO:0000026">
    <property type="term" value="F:alpha-1,2-mannosyltransferase activity"/>
    <property type="evidence" value="ECO:0007669"/>
    <property type="project" value="TreeGrafter"/>
</dbReference>
<evidence type="ECO:0000256" key="3">
    <source>
        <dbReference type="SAM" id="MobiDB-lite"/>
    </source>
</evidence>
<name>A0A433Q6X2_9FUNG</name>
<evidence type="ECO:0000256" key="2">
    <source>
        <dbReference type="ARBA" id="ARBA00022679"/>
    </source>
</evidence>
<dbReference type="PANTHER" id="PTHR31121:SF6">
    <property type="entry name" value="ALPHA-1,2 MANNOSYLTRANSFERASE KTR1"/>
    <property type="match status" value="1"/>
</dbReference>
<proteinExistence type="inferred from homology"/>
<dbReference type="InterPro" id="IPR002685">
    <property type="entry name" value="Glyco_trans_15"/>
</dbReference>
<evidence type="ECO:0000313" key="4">
    <source>
        <dbReference type="EMBL" id="RUS25501.1"/>
    </source>
</evidence>
<protein>
    <submittedName>
        <fullName evidence="4">Nucleotide-diphospho-sugar transferase</fullName>
    </submittedName>
</protein>
<dbReference type="Gene3D" id="3.90.550.10">
    <property type="entry name" value="Spore Coat Polysaccharide Biosynthesis Protein SpsA, Chain A"/>
    <property type="match status" value="1"/>
</dbReference>
<dbReference type="Pfam" id="PF01793">
    <property type="entry name" value="Glyco_transf_15"/>
    <property type="match status" value="1"/>
</dbReference>
<dbReference type="PANTHER" id="PTHR31121">
    <property type="entry name" value="ALPHA-1,2 MANNOSYLTRANSFERASE KTR1"/>
    <property type="match status" value="1"/>
</dbReference>
<feature type="region of interest" description="Disordered" evidence="3">
    <location>
        <begin position="166"/>
        <end position="189"/>
    </location>
</feature>
<dbReference type="GO" id="GO:0000032">
    <property type="term" value="P:cell wall mannoprotein biosynthetic process"/>
    <property type="evidence" value="ECO:0007669"/>
    <property type="project" value="TreeGrafter"/>
</dbReference>
<keyword evidence="5" id="KW-1185">Reference proteome</keyword>
<dbReference type="GO" id="GO:0006487">
    <property type="term" value="P:protein N-linked glycosylation"/>
    <property type="evidence" value="ECO:0007669"/>
    <property type="project" value="TreeGrafter"/>
</dbReference>